<keyword evidence="1" id="KW-0472">Membrane</keyword>
<reference evidence="2" key="1">
    <citation type="submission" date="2021-01" db="EMBL/GenBank/DDBJ databases">
        <title>Whole genome shotgun sequence of Spirilliplanes yamanashiensis NBRC 15828.</title>
        <authorList>
            <person name="Komaki H."/>
            <person name="Tamura T."/>
        </authorList>
    </citation>
    <scope>NUCLEOTIDE SEQUENCE</scope>
    <source>
        <strain evidence="2">NBRC 15828</strain>
    </source>
</reference>
<dbReference type="AlphaFoldDB" id="A0A8J3Y3Y7"/>
<feature type="transmembrane region" description="Helical" evidence="1">
    <location>
        <begin position="120"/>
        <end position="136"/>
    </location>
</feature>
<feature type="transmembrane region" description="Helical" evidence="1">
    <location>
        <begin position="59"/>
        <end position="79"/>
    </location>
</feature>
<proteinExistence type="predicted"/>
<name>A0A8J3Y3Y7_9ACTN</name>
<protein>
    <recommendedName>
        <fullName evidence="4">DUF4383 domain-containing protein</fullName>
    </recommendedName>
</protein>
<accession>A0A8J3Y3Y7</accession>
<keyword evidence="3" id="KW-1185">Reference proteome</keyword>
<keyword evidence="1" id="KW-1133">Transmembrane helix</keyword>
<sequence>MASHTGSGVVAGHKLNSLVAVAFGAVFVLVGLAGFFVSGGHHPAGTEGGELAGLFQVNVLHNVVHLAAGAAMVAAAIVGSRQAKRANTVIGLLYLLLFVAGLFLVGTPANVVALNDADNVLHLVLGLALTAAGLGFDRD</sequence>
<comment type="caution">
    <text evidence="2">The sequence shown here is derived from an EMBL/GenBank/DDBJ whole genome shotgun (WGS) entry which is preliminary data.</text>
</comment>
<dbReference type="EMBL" id="BOOY01000003">
    <property type="protein sequence ID" value="GIJ01160.1"/>
    <property type="molecule type" value="Genomic_DNA"/>
</dbReference>
<evidence type="ECO:0000256" key="1">
    <source>
        <dbReference type="SAM" id="Phobius"/>
    </source>
</evidence>
<dbReference type="RefSeq" id="WP_203936494.1">
    <property type="nucleotide sequence ID" value="NZ_BAAAGJ010000005.1"/>
</dbReference>
<feature type="transmembrane region" description="Helical" evidence="1">
    <location>
        <begin position="18"/>
        <end position="39"/>
    </location>
</feature>
<organism evidence="2 3">
    <name type="scientific">Spirilliplanes yamanashiensis</name>
    <dbReference type="NCBI Taxonomy" id="42233"/>
    <lineage>
        <taxon>Bacteria</taxon>
        <taxon>Bacillati</taxon>
        <taxon>Actinomycetota</taxon>
        <taxon>Actinomycetes</taxon>
        <taxon>Micromonosporales</taxon>
        <taxon>Micromonosporaceae</taxon>
        <taxon>Spirilliplanes</taxon>
    </lineage>
</organism>
<evidence type="ECO:0008006" key="4">
    <source>
        <dbReference type="Google" id="ProtNLM"/>
    </source>
</evidence>
<gene>
    <name evidence="2" type="ORF">Sya03_05120</name>
</gene>
<evidence type="ECO:0000313" key="3">
    <source>
        <dbReference type="Proteomes" id="UP000652013"/>
    </source>
</evidence>
<evidence type="ECO:0000313" key="2">
    <source>
        <dbReference type="EMBL" id="GIJ01160.1"/>
    </source>
</evidence>
<dbReference type="Proteomes" id="UP000652013">
    <property type="component" value="Unassembled WGS sequence"/>
</dbReference>
<dbReference type="Pfam" id="PF14325">
    <property type="entry name" value="DUF4383"/>
    <property type="match status" value="1"/>
</dbReference>
<keyword evidence="1" id="KW-0812">Transmembrane</keyword>
<feature type="transmembrane region" description="Helical" evidence="1">
    <location>
        <begin position="91"/>
        <end position="114"/>
    </location>
</feature>